<comment type="caution">
    <text evidence="2">The sequence shown here is derived from an EMBL/GenBank/DDBJ whole genome shotgun (WGS) entry which is preliminary data.</text>
</comment>
<gene>
    <name evidence="2" type="ORF">AMORRO_LOCUS11671</name>
</gene>
<evidence type="ECO:0000313" key="2">
    <source>
        <dbReference type="EMBL" id="CAG8691962.1"/>
    </source>
</evidence>
<protein>
    <submittedName>
        <fullName evidence="2">6071_t:CDS:1</fullName>
    </submittedName>
</protein>
<evidence type="ECO:0000313" key="3">
    <source>
        <dbReference type="Proteomes" id="UP000789342"/>
    </source>
</evidence>
<dbReference type="AlphaFoldDB" id="A0A9N9EVG2"/>
<feature type="region of interest" description="Disordered" evidence="1">
    <location>
        <begin position="91"/>
        <end position="111"/>
    </location>
</feature>
<organism evidence="2 3">
    <name type="scientific">Acaulospora morrowiae</name>
    <dbReference type="NCBI Taxonomy" id="94023"/>
    <lineage>
        <taxon>Eukaryota</taxon>
        <taxon>Fungi</taxon>
        <taxon>Fungi incertae sedis</taxon>
        <taxon>Mucoromycota</taxon>
        <taxon>Glomeromycotina</taxon>
        <taxon>Glomeromycetes</taxon>
        <taxon>Diversisporales</taxon>
        <taxon>Acaulosporaceae</taxon>
        <taxon>Acaulospora</taxon>
    </lineage>
</organism>
<keyword evidence="3" id="KW-1185">Reference proteome</keyword>
<dbReference type="Proteomes" id="UP000789342">
    <property type="component" value="Unassembled WGS sequence"/>
</dbReference>
<proteinExistence type="predicted"/>
<feature type="non-terminal residue" evidence="2">
    <location>
        <position position="1"/>
    </location>
</feature>
<dbReference type="EMBL" id="CAJVPV010015448">
    <property type="protein sequence ID" value="CAG8691962.1"/>
    <property type="molecule type" value="Genomic_DNA"/>
</dbReference>
<name>A0A9N9EVG2_9GLOM</name>
<accession>A0A9N9EVG2</accession>
<sequence>HKVYDIRISISLTLRPNQNRLHLEILVFARENVIVMPGKVRCGEGWKMHLTGLMVPKGKKKFKTKRRGACARMRRRSRGIDGTLETRCEGNREMSDPIHDNSGTSKFGDDFGCQHDVRRKLNPQRNRRNSLDQICGMCQSISPVRITCPISRSRCFLHVVSLSCYDTSRLRLIGINRDTLVHSSTSAIGPSKTEIGKCKSRVNQESHQVFNNVNT</sequence>
<evidence type="ECO:0000256" key="1">
    <source>
        <dbReference type="SAM" id="MobiDB-lite"/>
    </source>
</evidence>
<reference evidence="2" key="1">
    <citation type="submission" date="2021-06" db="EMBL/GenBank/DDBJ databases">
        <authorList>
            <person name="Kallberg Y."/>
            <person name="Tangrot J."/>
            <person name="Rosling A."/>
        </authorList>
    </citation>
    <scope>NUCLEOTIDE SEQUENCE</scope>
    <source>
        <strain evidence="2">CL551</strain>
    </source>
</reference>